<dbReference type="InterPro" id="IPR023048">
    <property type="entry name" value="NADH:quinone_OxRdtase_FMN_depd"/>
</dbReference>
<reference evidence="8" key="1">
    <citation type="submission" date="2018-01" db="EMBL/GenBank/DDBJ databases">
        <authorList>
            <person name="Yu X.-D."/>
        </authorList>
    </citation>
    <scope>NUCLEOTIDE SEQUENCE</scope>
    <source>
        <strain evidence="8">ZX-21</strain>
    </source>
</reference>
<comment type="similarity">
    <text evidence="6">Belongs to the azoreductase type 1 family.</text>
</comment>
<dbReference type="PANTHER" id="PTHR43741:SF2">
    <property type="entry name" value="FMN-DEPENDENT NADH:QUINONE OXIDOREDUCTASE"/>
    <property type="match status" value="1"/>
</dbReference>
<keyword evidence="3 6" id="KW-0560">Oxidoreductase</keyword>
<dbReference type="SUPFAM" id="SSF52218">
    <property type="entry name" value="Flavoproteins"/>
    <property type="match status" value="1"/>
</dbReference>
<comment type="caution">
    <text evidence="6">Lacks conserved residue(s) required for the propagation of feature annotation.</text>
</comment>
<comment type="cofactor">
    <cofactor evidence="6">
        <name>FMN</name>
        <dbReference type="ChEBI" id="CHEBI:58210"/>
    </cofactor>
    <text evidence="6">Binds 1 FMN per subunit.</text>
</comment>
<evidence type="ECO:0000256" key="6">
    <source>
        <dbReference type="HAMAP-Rule" id="MF_01216"/>
    </source>
</evidence>
<feature type="binding site" evidence="6">
    <location>
        <position position="10"/>
    </location>
    <ligand>
        <name>FMN</name>
        <dbReference type="ChEBI" id="CHEBI:58210"/>
    </ligand>
</feature>
<evidence type="ECO:0000256" key="4">
    <source>
        <dbReference type="ARBA" id="ARBA00023027"/>
    </source>
</evidence>
<dbReference type="InterPro" id="IPR050104">
    <property type="entry name" value="FMN-dep_NADH:Q_OxRdtase_AzoR1"/>
</dbReference>
<comment type="catalytic activity">
    <reaction evidence="6">
        <text>2 a quinone + NADH + H(+) = 2 a 1,4-benzosemiquinone + NAD(+)</text>
        <dbReference type="Rhea" id="RHEA:65952"/>
        <dbReference type="ChEBI" id="CHEBI:15378"/>
        <dbReference type="ChEBI" id="CHEBI:57540"/>
        <dbReference type="ChEBI" id="CHEBI:57945"/>
        <dbReference type="ChEBI" id="CHEBI:132124"/>
        <dbReference type="ChEBI" id="CHEBI:134225"/>
    </reaction>
</comment>
<dbReference type="GO" id="GO:0016655">
    <property type="term" value="F:oxidoreductase activity, acting on NAD(P)H, quinone or similar compound as acceptor"/>
    <property type="evidence" value="ECO:0007669"/>
    <property type="project" value="InterPro"/>
</dbReference>
<evidence type="ECO:0000256" key="5">
    <source>
        <dbReference type="ARBA" id="ARBA00048542"/>
    </source>
</evidence>
<dbReference type="EC" id="1.7.1.17" evidence="6"/>
<dbReference type="RefSeq" id="WP_103685007.1">
    <property type="nucleotide sequence ID" value="NZ_PQGG01000031.1"/>
</dbReference>
<comment type="catalytic activity">
    <reaction evidence="5">
        <text>N,N-dimethyl-1,4-phenylenediamine + anthranilate + 2 NAD(+) = 2-(4-dimethylaminophenyl)diazenylbenzoate + 2 NADH + 2 H(+)</text>
        <dbReference type="Rhea" id="RHEA:55872"/>
        <dbReference type="ChEBI" id="CHEBI:15378"/>
        <dbReference type="ChEBI" id="CHEBI:15783"/>
        <dbReference type="ChEBI" id="CHEBI:16567"/>
        <dbReference type="ChEBI" id="CHEBI:57540"/>
        <dbReference type="ChEBI" id="CHEBI:57945"/>
        <dbReference type="ChEBI" id="CHEBI:71579"/>
        <dbReference type="EC" id="1.7.1.17"/>
    </reaction>
    <physiologicalReaction direction="right-to-left" evidence="5">
        <dbReference type="Rhea" id="RHEA:55874"/>
    </physiologicalReaction>
</comment>
<evidence type="ECO:0000256" key="2">
    <source>
        <dbReference type="ARBA" id="ARBA00022643"/>
    </source>
</evidence>
<evidence type="ECO:0000256" key="3">
    <source>
        <dbReference type="ARBA" id="ARBA00023002"/>
    </source>
</evidence>
<dbReference type="Gene3D" id="3.40.50.360">
    <property type="match status" value="1"/>
</dbReference>
<organism evidence="8 9">
    <name type="scientific">Zhongshania marina</name>
    <dbReference type="NCBI Taxonomy" id="2304603"/>
    <lineage>
        <taxon>Bacteria</taxon>
        <taxon>Pseudomonadati</taxon>
        <taxon>Pseudomonadota</taxon>
        <taxon>Gammaproteobacteria</taxon>
        <taxon>Cellvibrionales</taxon>
        <taxon>Spongiibacteraceae</taxon>
        <taxon>Zhongshania</taxon>
    </lineage>
</organism>
<dbReference type="GO" id="GO:0009055">
    <property type="term" value="F:electron transfer activity"/>
    <property type="evidence" value="ECO:0007669"/>
    <property type="project" value="UniProtKB-UniRule"/>
</dbReference>
<dbReference type="EMBL" id="PQGG01000031">
    <property type="protein sequence ID" value="POP52024.1"/>
    <property type="molecule type" value="Genomic_DNA"/>
</dbReference>
<keyword evidence="4 6" id="KW-0520">NAD</keyword>
<dbReference type="Pfam" id="PF02525">
    <property type="entry name" value="Flavodoxin_2"/>
    <property type="match status" value="1"/>
</dbReference>
<keyword evidence="1 6" id="KW-0285">Flavoprotein</keyword>
<dbReference type="AlphaFoldDB" id="A0A2S4HDF4"/>
<comment type="function">
    <text evidence="6">Also exhibits azoreductase activity. Catalyzes the reductive cleavage of the azo bond in aromatic azo compounds to the corresponding amines.</text>
</comment>
<feature type="domain" description="Flavodoxin-like fold" evidence="7">
    <location>
        <begin position="2"/>
        <end position="198"/>
    </location>
</feature>
<dbReference type="GO" id="GO:0010181">
    <property type="term" value="F:FMN binding"/>
    <property type="evidence" value="ECO:0007669"/>
    <property type="project" value="UniProtKB-UniRule"/>
</dbReference>
<comment type="subunit">
    <text evidence="6">Homodimer.</text>
</comment>
<dbReference type="PANTHER" id="PTHR43741">
    <property type="entry name" value="FMN-DEPENDENT NADH-AZOREDUCTASE 1"/>
    <property type="match status" value="1"/>
</dbReference>
<evidence type="ECO:0000313" key="9">
    <source>
        <dbReference type="Proteomes" id="UP000237222"/>
    </source>
</evidence>
<name>A0A2S4HDF4_9GAMM</name>
<dbReference type="Proteomes" id="UP000237222">
    <property type="component" value="Unassembled WGS sequence"/>
</dbReference>
<dbReference type="InterPro" id="IPR029039">
    <property type="entry name" value="Flavoprotein-like_sf"/>
</dbReference>
<evidence type="ECO:0000256" key="1">
    <source>
        <dbReference type="ARBA" id="ARBA00022630"/>
    </source>
</evidence>
<dbReference type="HAMAP" id="MF_01216">
    <property type="entry name" value="Azoreductase_type1"/>
    <property type="match status" value="1"/>
</dbReference>
<accession>A0A2S4HDF4</accession>
<dbReference type="OrthoDB" id="9787136at2"/>
<comment type="function">
    <text evidence="6">Quinone reductase that provides resistance to thiol-specific stress caused by electrophilic quinones.</text>
</comment>
<dbReference type="GO" id="GO:0016652">
    <property type="term" value="F:oxidoreductase activity, acting on NAD(P)H as acceptor"/>
    <property type="evidence" value="ECO:0007669"/>
    <property type="project" value="UniProtKB-UniRule"/>
</dbReference>
<evidence type="ECO:0000313" key="8">
    <source>
        <dbReference type="EMBL" id="POP52024.1"/>
    </source>
</evidence>
<proteinExistence type="inferred from homology"/>
<dbReference type="EC" id="1.6.5.-" evidence="6"/>
<evidence type="ECO:0000259" key="7">
    <source>
        <dbReference type="Pfam" id="PF02525"/>
    </source>
</evidence>
<sequence length="200" mass="22024">MMNILHINSSLFGEGGKSSQMANEFIQALRSNLDNSALVSRDLHSNPLPHLDGERFSAFVTPAENRNDAQKRIVAESDVLINELRDADIIILGIPLYNLGVPSTFKAYIDHIARAGETFRYTANGPEGLLSNKKVYVFAARGGQYKDTPLDTQTPYLRHIFGLMGISDIEFVYAEGLNMGPEVADKALADARKQLLEKAA</sequence>
<comment type="caution">
    <text evidence="8">The sequence shown here is derived from an EMBL/GenBank/DDBJ whole genome shotgun (WGS) entry which is preliminary data.</text>
</comment>
<protein>
    <recommendedName>
        <fullName evidence="6">FMN dependent NADH:quinone oxidoreductase</fullName>
        <ecNumber evidence="6">1.6.5.-</ecNumber>
    </recommendedName>
    <alternativeName>
        <fullName evidence="6">Azo-dye reductase</fullName>
    </alternativeName>
    <alternativeName>
        <fullName evidence="6">FMN-dependent NADH-azo compound oxidoreductase</fullName>
    </alternativeName>
    <alternativeName>
        <fullName evidence="6">FMN-dependent NADH-azoreductase</fullName>
        <ecNumber evidence="6">1.7.1.17</ecNumber>
    </alternativeName>
</protein>
<dbReference type="InterPro" id="IPR003680">
    <property type="entry name" value="Flavodoxin_fold"/>
</dbReference>
<keyword evidence="2 6" id="KW-0288">FMN</keyword>
<gene>
    <name evidence="6" type="primary">azoR</name>
    <name evidence="8" type="ORF">C0068_13530</name>
</gene>